<evidence type="ECO:0000313" key="2">
    <source>
        <dbReference type="Proteomes" id="UP000801492"/>
    </source>
</evidence>
<sequence>MEKPPKIIANASFEVNIEEGNTSTPLKTNPKLEHANALQPTEFNIKTNLLQAEFQFINNEKNCDVNNPRTESENKLKSCLSKASDGDLNDAVIKIFQDEHQSFKYISSKFKILEQQFREFQVAMITHQEEHAKNAKKLMVILENSNENLIWNKG</sequence>
<keyword evidence="2" id="KW-1185">Reference proteome</keyword>
<comment type="caution">
    <text evidence="1">The sequence shown here is derived from an EMBL/GenBank/DDBJ whole genome shotgun (WGS) entry which is preliminary data.</text>
</comment>
<dbReference type="Proteomes" id="UP000801492">
    <property type="component" value="Unassembled WGS sequence"/>
</dbReference>
<dbReference type="EMBL" id="VTPC01000015">
    <property type="protein sequence ID" value="KAF2906134.1"/>
    <property type="molecule type" value="Genomic_DNA"/>
</dbReference>
<accession>A0A8K0GN05</accession>
<proteinExistence type="predicted"/>
<reference evidence="1" key="1">
    <citation type="submission" date="2019-08" db="EMBL/GenBank/DDBJ databases">
        <title>The genome of the North American firefly Photinus pyralis.</title>
        <authorList>
            <consortium name="Photinus pyralis genome working group"/>
            <person name="Fallon T.R."/>
            <person name="Sander Lower S.E."/>
            <person name="Weng J.-K."/>
        </authorList>
    </citation>
    <scope>NUCLEOTIDE SEQUENCE</scope>
    <source>
        <strain evidence="1">TRF0915ILg1</strain>
        <tissue evidence="1">Whole body</tissue>
    </source>
</reference>
<gene>
    <name evidence="1" type="ORF">ILUMI_00050</name>
</gene>
<protein>
    <submittedName>
        <fullName evidence="1">Uncharacterized protein</fullName>
    </submittedName>
</protein>
<dbReference type="AlphaFoldDB" id="A0A8K0GN05"/>
<evidence type="ECO:0000313" key="1">
    <source>
        <dbReference type="EMBL" id="KAF2906134.1"/>
    </source>
</evidence>
<organism evidence="1 2">
    <name type="scientific">Ignelater luminosus</name>
    <name type="common">Cucubano</name>
    <name type="synonym">Pyrophorus luminosus</name>
    <dbReference type="NCBI Taxonomy" id="2038154"/>
    <lineage>
        <taxon>Eukaryota</taxon>
        <taxon>Metazoa</taxon>
        <taxon>Ecdysozoa</taxon>
        <taxon>Arthropoda</taxon>
        <taxon>Hexapoda</taxon>
        <taxon>Insecta</taxon>
        <taxon>Pterygota</taxon>
        <taxon>Neoptera</taxon>
        <taxon>Endopterygota</taxon>
        <taxon>Coleoptera</taxon>
        <taxon>Polyphaga</taxon>
        <taxon>Elateriformia</taxon>
        <taxon>Elateroidea</taxon>
        <taxon>Elateridae</taxon>
        <taxon>Agrypninae</taxon>
        <taxon>Pyrophorini</taxon>
        <taxon>Ignelater</taxon>
    </lineage>
</organism>
<name>A0A8K0GN05_IGNLU</name>